<keyword evidence="3" id="KW-0175">Coiled coil</keyword>
<dbReference type="GO" id="GO:0051726">
    <property type="term" value="P:regulation of cell cycle"/>
    <property type="evidence" value="ECO:0007669"/>
    <property type="project" value="TreeGrafter"/>
</dbReference>
<dbReference type="SMART" id="SM00541">
    <property type="entry name" value="FYRN"/>
    <property type="match status" value="1"/>
</dbReference>
<dbReference type="PROSITE" id="PS51543">
    <property type="entry name" value="FYRC"/>
    <property type="match status" value="1"/>
</dbReference>
<dbReference type="GO" id="GO:0005634">
    <property type="term" value="C:nucleus"/>
    <property type="evidence" value="ECO:0007669"/>
    <property type="project" value="UniProtKB-SubCell"/>
</dbReference>
<dbReference type="Proteomes" id="UP000823405">
    <property type="component" value="Unassembled WGS sequence"/>
</dbReference>
<reference evidence="6" key="1">
    <citation type="journal article" date="2020" name="Fungal Divers.">
        <title>Resolving the Mortierellaceae phylogeny through synthesis of multi-gene phylogenetics and phylogenomics.</title>
        <authorList>
            <person name="Vandepol N."/>
            <person name="Liber J."/>
            <person name="Desiro A."/>
            <person name="Na H."/>
            <person name="Kennedy M."/>
            <person name="Barry K."/>
            <person name="Grigoriev I.V."/>
            <person name="Miller A.N."/>
            <person name="O'Donnell K."/>
            <person name="Stajich J.E."/>
            <person name="Bonito G."/>
        </authorList>
    </citation>
    <scope>NUCLEOTIDE SEQUENCE</scope>
    <source>
        <strain evidence="6">NVP60</strain>
    </source>
</reference>
<sequence>MEGVISISTATATPTPTPTVNGHHNHDHHDERLRHHNHDRHDEKKYSLDDDVHRRQPSSPTHGKNGQHKKTLFSSETGCNNSIKNSKHSTHDIRIHSPSPSCSPNKSRNRDTNGTATTRFNLTHDDHHDESEDQHYQENQGYDHDQDDHESHLSGMDVDSHDHHDDHYHHFSEYKYKSLKRKLKLALEDNERMSHELDKFHRRVRHLRREKNLLLDRLCTLQRQGSDSGSDSISSLSSDSESSDSSLSDESPRPAQRTGGSKQGPGGGGKGSGNKGGRGSGPSQAAANASHSAATTSTGGTVSSSKKKGVRRSSPSAAGTSTPTSARSGPKESKPQTPAAIPSTITNVGSATQKPKRVHQTNKQRPGLAKARKVQIVERDDQGNVKLPVTVGIITILSIGHVVYDREAFHNDRYIWPVGYKMSRSYNSMIDPTTHTIYTCSVIDDGEAPKFQIDAEDQPGKPIIAGTATGAWTHIVKAANAIRKRDHSNSASGPDYFGFSNATIAKMIQDLPDAEKCSTYVMQQFEEIAGSGGSALTGAPGQTSGGGGVTGKRKVSALMSGAKSGKDQNDDDHDAADGETGAAGGNDDEDDDEEYASLGSLSKPSNPKSANVALNTKQKKTKKTKLSAAASELPAIRLAGVNDFAPLSLNPPPPPSSTGSLLGKETTNDVQDGGEETVAELEYSRNGRQQHHSNGTSSMVTAAEDSADQDVDVDVVDVDDDDGDEEMHERPSGILSMAGANGSEAQHDEDEGMTTDEDVPLHKA</sequence>
<evidence type="ECO:0000256" key="2">
    <source>
        <dbReference type="ARBA" id="ARBA00023242"/>
    </source>
</evidence>
<feature type="region of interest" description="Disordered" evidence="4">
    <location>
        <begin position="532"/>
        <end position="764"/>
    </location>
</feature>
<feature type="region of interest" description="Disordered" evidence="4">
    <location>
        <begin position="1"/>
        <end position="161"/>
    </location>
</feature>
<comment type="caution">
    <text evidence="6">The sequence shown here is derived from an EMBL/GenBank/DDBJ whole genome shotgun (WGS) entry which is preliminary data.</text>
</comment>
<gene>
    <name evidence="6" type="ORF">BGZ97_004349</name>
</gene>
<feature type="compositionally biased region" description="Polar residues" evidence="4">
    <location>
        <begin position="72"/>
        <end position="84"/>
    </location>
</feature>
<dbReference type="PROSITE" id="PS51542">
    <property type="entry name" value="FYRN"/>
    <property type="match status" value="1"/>
</dbReference>
<feature type="compositionally biased region" description="Polar residues" evidence="4">
    <location>
        <begin position="599"/>
        <end position="615"/>
    </location>
</feature>
<dbReference type="InterPro" id="IPR040092">
    <property type="entry name" value="TBRG1"/>
</dbReference>
<protein>
    <recommendedName>
        <fullName evidence="5">INO80 complex subunit E N-terminal domain-containing protein</fullName>
    </recommendedName>
</protein>
<accession>A0A9P6UH46</accession>
<evidence type="ECO:0000259" key="5">
    <source>
        <dbReference type="Pfam" id="PF24237"/>
    </source>
</evidence>
<feature type="compositionally biased region" description="Acidic residues" evidence="4">
    <location>
        <begin position="705"/>
        <end position="726"/>
    </location>
</feature>
<evidence type="ECO:0000256" key="3">
    <source>
        <dbReference type="SAM" id="Coils"/>
    </source>
</evidence>
<dbReference type="PANTHER" id="PTHR22715:SF0">
    <property type="entry name" value="TRANSFORMING GROWTH FACTOR BETA REGULATOR 1"/>
    <property type="match status" value="1"/>
</dbReference>
<dbReference type="Pfam" id="PF24237">
    <property type="entry name" value="INO80E"/>
    <property type="match status" value="1"/>
</dbReference>
<evidence type="ECO:0000313" key="6">
    <source>
        <dbReference type="EMBL" id="KAG0297099.1"/>
    </source>
</evidence>
<feature type="compositionally biased region" description="Basic and acidic residues" evidence="4">
    <location>
        <begin position="27"/>
        <end position="54"/>
    </location>
</feature>
<name>A0A9P6UH46_9FUNG</name>
<feature type="compositionally biased region" description="Polar residues" evidence="4">
    <location>
        <begin position="343"/>
        <end position="353"/>
    </location>
</feature>
<evidence type="ECO:0000256" key="4">
    <source>
        <dbReference type="SAM" id="MobiDB-lite"/>
    </source>
</evidence>
<feature type="coiled-coil region" evidence="3">
    <location>
        <begin position="176"/>
        <end position="210"/>
    </location>
</feature>
<comment type="subcellular location">
    <subcellularLocation>
        <location evidence="1">Nucleus</location>
    </subcellularLocation>
</comment>
<evidence type="ECO:0000313" key="7">
    <source>
        <dbReference type="Proteomes" id="UP000823405"/>
    </source>
</evidence>
<feature type="domain" description="INO80 complex subunit E N-terminal" evidence="5">
    <location>
        <begin position="175"/>
        <end position="218"/>
    </location>
</feature>
<dbReference type="Pfam" id="PF05965">
    <property type="entry name" value="FYRC"/>
    <property type="match status" value="1"/>
</dbReference>
<feature type="compositionally biased region" description="Basic and acidic residues" evidence="4">
    <location>
        <begin position="122"/>
        <end position="161"/>
    </location>
</feature>
<dbReference type="InterPro" id="IPR003889">
    <property type="entry name" value="FYrich_C"/>
</dbReference>
<dbReference type="InterPro" id="IPR056515">
    <property type="entry name" value="INO80E_N"/>
</dbReference>
<feature type="compositionally biased region" description="Acidic residues" evidence="4">
    <location>
        <begin position="747"/>
        <end position="758"/>
    </location>
</feature>
<dbReference type="EMBL" id="JAAAIN010002082">
    <property type="protein sequence ID" value="KAG0297099.1"/>
    <property type="molecule type" value="Genomic_DNA"/>
</dbReference>
<dbReference type="OrthoDB" id="285793at2759"/>
<keyword evidence="2" id="KW-0539">Nucleus</keyword>
<dbReference type="InterPro" id="IPR003888">
    <property type="entry name" value="FYrich_N"/>
</dbReference>
<proteinExistence type="predicted"/>
<feature type="compositionally biased region" description="Low complexity" evidence="4">
    <location>
        <begin position="312"/>
        <end position="328"/>
    </location>
</feature>
<feature type="compositionally biased region" description="Low complexity" evidence="4">
    <location>
        <begin position="281"/>
        <end position="304"/>
    </location>
</feature>
<dbReference type="Gene3D" id="3.30.160.360">
    <property type="match status" value="1"/>
</dbReference>
<feature type="compositionally biased region" description="Low complexity" evidence="4">
    <location>
        <begin position="225"/>
        <end position="249"/>
    </location>
</feature>
<keyword evidence="7" id="KW-1185">Reference proteome</keyword>
<feature type="compositionally biased region" description="Gly residues" evidence="4">
    <location>
        <begin position="261"/>
        <end position="280"/>
    </location>
</feature>
<organism evidence="6 7">
    <name type="scientific">Linnemannia gamsii</name>
    <dbReference type="NCBI Taxonomy" id="64522"/>
    <lineage>
        <taxon>Eukaryota</taxon>
        <taxon>Fungi</taxon>
        <taxon>Fungi incertae sedis</taxon>
        <taxon>Mucoromycota</taxon>
        <taxon>Mortierellomycotina</taxon>
        <taxon>Mortierellomycetes</taxon>
        <taxon>Mortierellales</taxon>
        <taxon>Mortierellaceae</taxon>
        <taxon>Linnemannia</taxon>
    </lineage>
</organism>
<feature type="compositionally biased region" description="Polar residues" evidence="4">
    <location>
        <begin position="98"/>
        <end position="121"/>
    </location>
</feature>
<evidence type="ECO:0000256" key="1">
    <source>
        <dbReference type="ARBA" id="ARBA00004123"/>
    </source>
</evidence>
<dbReference type="PANTHER" id="PTHR22715">
    <property type="entry name" value="TRANSFORMING GROWTH FACTOR BETA REGULATED GENE 1"/>
    <property type="match status" value="1"/>
</dbReference>
<feature type="compositionally biased region" description="Acidic residues" evidence="4">
    <location>
        <begin position="586"/>
        <end position="595"/>
    </location>
</feature>
<feature type="region of interest" description="Disordered" evidence="4">
    <location>
        <begin position="223"/>
        <end position="373"/>
    </location>
</feature>
<dbReference type="AlphaFoldDB" id="A0A9P6UH46"/>
<dbReference type="Pfam" id="PF05964">
    <property type="entry name" value="FYRN"/>
    <property type="match status" value="1"/>
</dbReference>